<dbReference type="Proteomes" id="UP000677228">
    <property type="component" value="Unassembled WGS sequence"/>
</dbReference>
<dbReference type="AlphaFoldDB" id="A0A8S2DGL2"/>
<comment type="caution">
    <text evidence="2">The sequence shown here is derived from an EMBL/GenBank/DDBJ whole genome shotgun (WGS) entry which is preliminary data.</text>
</comment>
<evidence type="ECO:0000313" key="4">
    <source>
        <dbReference type="Proteomes" id="UP000677228"/>
    </source>
</evidence>
<dbReference type="Proteomes" id="UP000682733">
    <property type="component" value="Unassembled WGS sequence"/>
</dbReference>
<dbReference type="EMBL" id="CAJNOK010004329">
    <property type="protein sequence ID" value="CAF0934120.1"/>
    <property type="molecule type" value="Genomic_DNA"/>
</dbReference>
<reference evidence="2" key="1">
    <citation type="submission" date="2021-02" db="EMBL/GenBank/DDBJ databases">
        <authorList>
            <person name="Nowell W R."/>
        </authorList>
    </citation>
    <scope>NUCLEOTIDE SEQUENCE</scope>
</reference>
<proteinExistence type="predicted"/>
<evidence type="ECO:0000313" key="2">
    <source>
        <dbReference type="EMBL" id="CAF0934120.1"/>
    </source>
</evidence>
<protein>
    <submittedName>
        <fullName evidence="2">Uncharacterized protein</fullName>
    </submittedName>
</protein>
<dbReference type="EMBL" id="CAJOBA010004332">
    <property type="protein sequence ID" value="CAF3710104.1"/>
    <property type="molecule type" value="Genomic_DNA"/>
</dbReference>
<evidence type="ECO:0000256" key="1">
    <source>
        <dbReference type="SAM" id="MobiDB-lite"/>
    </source>
</evidence>
<accession>A0A8S2DGL2</accession>
<organism evidence="2 4">
    <name type="scientific">Didymodactylos carnosus</name>
    <dbReference type="NCBI Taxonomy" id="1234261"/>
    <lineage>
        <taxon>Eukaryota</taxon>
        <taxon>Metazoa</taxon>
        <taxon>Spiralia</taxon>
        <taxon>Gnathifera</taxon>
        <taxon>Rotifera</taxon>
        <taxon>Eurotatoria</taxon>
        <taxon>Bdelloidea</taxon>
        <taxon>Philodinida</taxon>
        <taxon>Philodinidae</taxon>
        <taxon>Didymodactylos</taxon>
    </lineage>
</organism>
<feature type="non-terminal residue" evidence="2">
    <location>
        <position position="1"/>
    </location>
</feature>
<sequence>MVVKESSKTTTQARVFPATRNTTSISKSYKPQTPLIKPKSEPITRSQTGKLPRAVKNLEDDLLDEILATQTKDVDRPKQRVVVKLAMGNKKTVCVLS</sequence>
<evidence type="ECO:0000313" key="3">
    <source>
        <dbReference type="EMBL" id="CAF3710104.1"/>
    </source>
</evidence>
<feature type="compositionally biased region" description="Polar residues" evidence="1">
    <location>
        <begin position="8"/>
        <end position="31"/>
    </location>
</feature>
<feature type="region of interest" description="Disordered" evidence="1">
    <location>
        <begin position="1"/>
        <end position="50"/>
    </location>
</feature>
<name>A0A8S2DGL2_9BILA</name>
<gene>
    <name evidence="2" type="ORF">OVA965_LOCUS11291</name>
    <name evidence="3" type="ORF">TMI583_LOCUS11290</name>
</gene>